<organism evidence="1 2">
    <name type="scientific">Lecanicillium saksenae</name>
    <dbReference type="NCBI Taxonomy" id="468837"/>
    <lineage>
        <taxon>Eukaryota</taxon>
        <taxon>Fungi</taxon>
        <taxon>Dikarya</taxon>
        <taxon>Ascomycota</taxon>
        <taxon>Pezizomycotina</taxon>
        <taxon>Sordariomycetes</taxon>
        <taxon>Hypocreomycetidae</taxon>
        <taxon>Hypocreales</taxon>
        <taxon>Cordycipitaceae</taxon>
        <taxon>Lecanicillium</taxon>
    </lineage>
</organism>
<protein>
    <submittedName>
        <fullName evidence="1">Uncharacterized protein</fullName>
    </submittedName>
</protein>
<comment type="caution">
    <text evidence="1">The sequence shown here is derived from an EMBL/GenBank/DDBJ whole genome shotgun (WGS) entry which is preliminary data.</text>
</comment>
<gene>
    <name evidence="1" type="ORF">NLG97_g10425</name>
</gene>
<proteinExistence type="predicted"/>
<accession>A0ACC1QD87</accession>
<sequence>MAHQQPSLDAKKAFFTHFQTLPHSDDEGDNGVTGDGEPGPDVDELGPREQRMRHRHRRFFREAPPGHKVADNEDRNAGEVQATLGEENDDDEVVVVTSSTKATPMPPKGKGHGKRERNAVDELLGRDADSDVEIIGETPQRRVLWRSASRRS</sequence>
<name>A0ACC1QD87_9HYPO</name>
<evidence type="ECO:0000313" key="1">
    <source>
        <dbReference type="EMBL" id="KAJ3473240.1"/>
    </source>
</evidence>
<dbReference type="EMBL" id="JANAKD010002601">
    <property type="protein sequence ID" value="KAJ3473240.1"/>
    <property type="molecule type" value="Genomic_DNA"/>
</dbReference>
<dbReference type="Proteomes" id="UP001148737">
    <property type="component" value="Unassembled WGS sequence"/>
</dbReference>
<keyword evidence="2" id="KW-1185">Reference proteome</keyword>
<reference evidence="1" key="1">
    <citation type="submission" date="2022-07" db="EMBL/GenBank/DDBJ databases">
        <title>Genome Sequence of Lecanicillium saksenae.</title>
        <authorList>
            <person name="Buettner E."/>
        </authorList>
    </citation>
    <scope>NUCLEOTIDE SEQUENCE</scope>
    <source>
        <strain evidence="1">VT-O1</strain>
    </source>
</reference>
<evidence type="ECO:0000313" key="2">
    <source>
        <dbReference type="Proteomes" id="UP001148737"/>
    </source>
</evidence>